<feature type="compositionally biased region" description="Pro residues" evidence="8">
    <location>
        <begin position="324"/>
        <end position="341"/>
    </location>
</feature>
<keyword evidence="10" id="KW-1185">Reference proteome</keyword>
<evidence type="ECO:0000313" key="10">
    <source>
        <dbReference type="Proteomes" id="UP000054270"/>
    </source>
</evidence>
<gene>
    <name evidence="9" type="ORF">HYPSUDRAFT_173119</name>
</gene>
<name>A0A0D2NDV1_HYPSF</name>
<dbReference type="Pfam" id="PF00484">
    <property type="entry name" value="Pro_CA"/>
    <property type="match status" value="1"/>
</dbReference>
<keyword evidence="5" id="KW-0456">Lyase</keyword>
<evidence type="ECO:0000313" key="9">
    <source>
        <dbReference type="EMBL" id="KJA14796.1"/>
    </source>
</evidence>
<accession>A0A0D2NDV1</accession>
<feature type="binding site" evidence="7">
    <location>
        <position position="211"/>
    </location>
    <ligand>
        <name>Zn(2+)</name>
        <dbReference type="ChEBI" id="CHEBI:29105"/>
    </ligand>
</feature>
<evidence type="ECO:0000256" key="5">
    <source>
        <dbReference type="ARBA" id="ARBA00023239"/>
    </source>
</evidence>
<comment type="cofactor">
    <cofactor evidence="7">
        <name>Zn(2+)</name>
        <dbReference type="ChEBI" id="CHEBI:29105"/>
    </cofactor>
    <text evidence="7">Binds 1 zinc ion per subunit.</text>
</comment>
<evidence type="ECO:0000256" key="7">
    <source>
        <dbReference type="PIRSR" id="PIRSR601765-1"/>
    </source>
</evidence>
<protein>
    <recommendedName>
        <fullName evidence="2">carbonic anhydrase</fullName>
        <ecNumber evidence="2">4.2.1.1</ecNumber>
    </recommendedName>
</protein>
<dbReference type="InterPro" id="IPR001765">
    <property type="entry name" value="Carbonic_anhydrase"/>
</dbReference>
<sequence>MPFSMLGQSSKMAAATIARPCSTAKTGANIGAHGLHSRPRALKRANVNTFSPTHPQQRSAHSASNKPLCNATLVLAHEKIHTKSLGRRARSTIAELFRGNEEYMAAMSKDNPGLLASLAKDGQRPPFMLVDCSDSRVNEQGIFSAQPGTIFTAGNIANRFDEDDLNSYVPPSFSCPYSRVNLLRGFRNAVLSFAVETLKVKHVVVLGHYGCGGVAASMLPLVTPPTRPADIAVQGWISPIRHIYETSMRPEIVAHREKHVGIPQEVLPDLHDPAFRALVEENVKSNVHKVANSVVVRDLFARAGLASADHATLAPLPAVAPAAGPAPSPSLSPSTPPPPLAAPSKGGPEIYIHGWVYDVENGKVSDLGVSVGPPGCALPFSPFPVVGAVAAHAAAVEGRHGCVEGCGEVPV</sequence>
<dbReference type="InterPro" id="IPR036874">
    <property type="entry name" value="Carbonic_anhydrase_sf"/>
</dbReference>
<evidence type="ECO:0000256" key="1">
    <source>
        <dbReference type="ARBA" id="ARBA00006217"/>
    </source>
</evidence>
<comment type="catalytic activity">
    <reaction evidence="6">
        <text>hydrogencarbonate + H(+) = CO2 + H2O</text>
        <dbReference type="Rhea" id="RHEA:10748"/>
        <dbReference type="ChEBI" id="CHEBI:15377"/>
        <dbReference type="ChEBI" id="CHEBI:15378"/>
        <dbReference type="ChEBI" id="CHEBI:16526"/>
        <dbReference type="ChEBI" id="CHEBI:17544"/>
        <dbReference type="EC" id="4.2.1.1"/>
    </reaction>
</comment>
<dbReference type="SUPFAM" id="SSF53056">
    <property type="entry name" value="beta-carbonic anhydrase, cab"/>
    <property type="match status" value="1"/>
</dbReference>
<dbReference type="EC" id="4.2.1.1" evidence="2"/>
<evidence type="ECO:0000256" key="3">
    <source>
        <dbReference type="ARBA" id="ARBA00022723"/>
    </source>
</evidence>
<dbReference type="GO" id="GO:0008270">
    <property type="term" value="F:zinc ion binding"/>
    <property type="evidence" value="ECO:0007669"/>
    <property type="project" value="InterPro"/>
</dbReference>
<evidence type="ECO:0000256" key="8">
    <source>
        <dbReference type="SAM" id="MobiDB-lite"/>
    </source>
</evidence>
<evidence type="ECO:0000256" key="4">
    <source>
        <dbReference type="ARBA" id="ARBA00022833"/>
    </source>
</evidence>
<dbReference type="PANTHER" id="PTHR11002">
    <property type="entry name" value="CARBONIC ANHYDRASE"/>
    <property type="match status" value="1"/>
</dbReference>
<dbReference type="AlphaFoldDB" id="A0A0D2NDV1"/>
<dbReference type="GO" id="GO:0004089">
    <property type="term" value="F:carbonate dehydratase activity"/>
    <property type="evidence" value="ECO:0007669"/>
    <property type="project" value="UniProtKB-EC"/>
</dbReference>
<dbReference type="OrthoDB" id="10248475at2759"/>
<dbReference type="STRING" id="945553.A0A0D2NDV1"/>
<evidence type="ECO:0000256" key="2">
    <source>
        <dbReference type="ARBA" id="ARBA00012925"/>
    </source>
</evidence>
<dbReference type="SMART" id="SM00947">
    <property type="entry name" value="Pro_CA"/>
    <property type="match status" value="1"/>
</dbReference>
<feature type="binding site" evidence="7">
    <location>
        <position position="132"/>
    </location>
    <ligand>
        <name>Zn(2+)</name>
        <dbReference type="ChEBI" id="CHEBI:29105"/>
    </ligand>
</feature>
<evidence type="ECO:0000256" key="6">
    <source>
        <dbReference type="ARBA" id="ARBA00048348"/>
    </source>
</evidence>
<dbReference type="EMBL" id="KN817665">
    <property type="protein sequence ID" value="KJA14796.1"/>
    <property type="molecule type" value="Genomic_DNA"/>
</dbReference>
<feature type="region of interest" description="Disordered" evidence="8">
    <location>
        <begin position="322"/>
        <end position="344"/>
    </location>
</feature>
<proteinExistence type="inferred from homology"/>
<comment type="similarity">
    <text evidence="1">Belongs to the beta-class carbonic anhydrase family.</text>
</comment>
<dbReference type="GO" id="GO:0034599">
    <property type="term" value="P:cellular response to oxidative stress"/>
    <property type="evidence" value="ECO:0007669"/>
    <property type="project" value="TreeGrafter"/>
</dbReference>
<feature type="binding site" evidence="7">
    <location>
        <position position="134"/>
    </location>
    <ligand>
        <name>Zn(2+)</name>
        <dbReference type="ChEBI" id="CHEBI:29105"/>
    </ligand>
</feature>
<dbReference type="GO" id="GO:0071244">
    <property type="term" value="P:cellular response to carbon dioxide"/>
    <property type="evidence" value="ECO:0007669"/>
    <property type="project" value="TreeGrafter"/>
</dbReference>
<organism evidence="9 10">
    <name type="scientific">Hypholoma sublateritium (strain FD-334 SS-4)</name>
    <dbReference type="NCBI Taxonomy" id="945553"/>
    <lineage>
        <taxon>Eukaryota</taxon>
        <taxon>Fungi</taxon>
        <taxon>Dikarya</taxon>
        <taxon>Basidiomycota</taxon>
        <taxon>Agaricomycotina</taxon>
        <taxon>Agaricomycetes</taxon>
        <taxon>Agaricomycetidae</taxon>
        <taxon>Agaricales</taxon>
        <taxon>Agaricineae</taxon>
        <taxon>Strophariaceae</taxon>
        <taxon>Hypholoma</taxon>
    </lineage>
</organism>
<keyword evidence="3 7" id="KW-0479">Metal-binding</keyword>
<dbReference type="Proteomes" id="UP000054270">
    <property type="component" value="Unassembled WGS sequence"/>
</dbReference>
<reference evidence="10" key="1">
    <citation type="submission" date="2014-04" db="EMBL/GenBank/DDBJ databases">
        <title>Evolutionary Origins and Diversification of the Mycorrhizal Mutualists.</title>
        <authorList>
            <consortium name="DOE Joint Genome Institute"/>
            <consortium name="Mycorrhizal Genomics Consortium"/>
            <person name="Kohler A."/>
            <person name="Kuo A."/>
            <person name="Nagy L.G."/>
            <person name="Floudas D."/>
            <person name="Copeland A."/>
            <person name="Barry K.W."/>
            <person name="Cichocki N."/>
            <person name="Veneault-Fourrey C."/>
            <person name="LaButti K."/>
            <person name="Lindquist E.A."/>
            <person name="Lipzen A."/>
            <person name="Lundell T."/>
            <person name="Morin E."/>
            <person name="Murat C."/>
            <person name="Riley R."/>
            <person name="Ohm R."/>
            <person name="Sun H."/>
            <person name="Tunlid A."/>
            <person name="Henrissat B."/>
            <person name="Grigoriev I.V."/>
            <person name="Hibbett D.S."/>
            <person name="Martin F."/>
        </authorList>
    </citation>
    <scope>NUCLEOTIDE SEQUENCE [LARGE SCALE GENOMIC DNA]</scope>
    <source>
        <strain evidence="10">FD-334 SS-4</strain>
    </source>
</reference>
<dbReference type="Gene3D" id="3.40.1050.10">
    <property type="entry name" value="Carbonic anhydrase"/>
    <property type="match status" value="1"/>
</dbReference>
<keyword evidence="4 7" id="KW-0862">Zinc</keyword>
<feature type="binding site" evidence="7">
    <location>
        <position position="208"/>
    </location>
    <ligand>
        <name>Zn(2+)</name>
        <dbReference type="ChEBI" id="CHEBI:29105"/>
    </ligand>
</feature>
<dbReference type="PANTHER" id="PTHR11002:SF76">
    <property type="entry name" value="CARBONIC ANHYDRASE"/>
    <property type="match status" value="1"/>
</dbReference>
<dbReference type="OMA" id="FRGNEEY"/>